<protein>
    <submittedName>
        <fullName evidence="2">Lysophospholipase, alpha-beta hydrolase superfamily</fullName>
    </submittedName>
</protein>
<dbReference type="InterPro" id="IPR029058">
    <property type="entry name" value="AB_hydrolase_fold"/>
</dbReference>
<dbReference type="EMBL" id="FOWD01000024">
    <property type="protein sequence ID" value="SFO41222.1"/>
    <property type="molecule type" value="Genomic_DNA"/>
</dbReference>
<dbReference type="AlphaFoldDB" id="A0A1I5GZ08"/>
<dbReference type="InterPro" id="IPR022742">
    <property type="entry name" value="Hydrolase_4"/>
</dbReference>
<reference evidence="2 3" key="1">
    <citation type="submission" date="2016-10" db="EMBL/GenBank/DDBJ databases">
        <authorList>
            <person name="de Groot N.N."/>
        </authorList>
    </citation>
    <scope>NUCLEOTIDE SEQUENCE [LARGE SCALE GENOMIC DNA]</scope>
    <source>
        <strain evidence="2 3">DSM 1283</strain>
    </source>
</reference>
<evidence type="ECO:0000259" key="1">
    <source>
        <dbReference type="Pfam" id="PF12146"/>
    </source>
</evidence>
<organism evidence="2 3">
    <name type="scientific">Anaerocolumna aminovalerica</name>
    <dbReference type="NCBI Taxonomy" id="1527"/>
    <lineage>
        <taxon>Bacteria</taxon>
        <taxon>Bacillati</taxon>
        <taxon>Bacillota</taxon>
        <taxon>Clostridia</taxon>
        <taxon>Lachnospirales</taxon>
        <taxon>Lachnospiraceae</taxon>
        <taxon>Anaerocolumna</taxon>
    </lineage>
</organism>
<proteinExistence type="predicted"/>
<keyword evidence="2" id="KW-0378">Hydrolase</keyword>
<dbReference type="InterPro" id="IPR051044">
    <property type="entry name" value="MAG_DAG_Lipase"/>
</dbReference>
<sequence length="306" mass="35090">MEVNKDIIIQKDNHKTILYHYFSSQEPKASILLLHGMAEHCNRYHNFAEYLCTNGMDVYLYDHRGHGRDKMIKELGFYSTSNGHKLVVEDALEVLHFVMKNKRSHKLFLFGHSMGSLIARNVIQQEDNLDGVILCGTTCPPSLKAKAGFFLAHIVKLFNGPMHQSQFMNNLLFGSKLYTSLSTRTSFDWLSRDNNAVGAYIHDPYCGFICTISFYIDLIKLSLQASKPSLMSKTRADLPLYIISGDKDPVGGYGAEIQQLISTYEKLNFNKMSWKLYPECRHELLQELNSHEIMEDVHNWINKNLA</sequence>
<feature type="domain" description="Serine aminopeptidase S33" evidence="1">
    <location>
        <begin position="25"/>
        <end position="288"/>
    </location>
</feature>
<dbReference type="Gene3D" id="3.40.50.1820">
    <property type="entry name" value="alpha/beta hydrolase"/>
    <property type="match status" value="1"/>
</dbReference>
<dbReference type="STRING" id="1527.SAMN04489757_1242"/>
<dbReference type="Pfam" id="PF12146">
    <property type="entry name" value="Hydrolase_4"/>
    <property type="match status" value="1"/>
</dbReference>
<dbReference type="Proteomes" id="UP000198806">
    <property type="component" value="Unassembled WGS sequence"/>
</dbReference>
<accession>A0A1I5GZ08</accession>
<name>A0A1I5GZ08_9FIRM</name>
<dbReference type="RefSeq" id="WP_091687359.1">
    <property type="nucleotide sequence ID" value="NZ_BAABFM010000035.1"/>
</dbReference>
<dbReference type="PANTHER" id="PTHR11614">
    <property type="entry name" value="PHOSPHOLIPASE-RELATED"/>
    <property type="match status" value="1"/>
</dbReference>
<evidence type="ECO:0000313" key="3">
    <source>
        <dbReference type="Proteomes" id="UP000198806"/>
    </source>
</evidence>
<dbReference type="OrthoDB" id="9806902at2"/>
<dbReference type="SUPFAM" id="SSF53474">
    <property type="entry name" value="alpha/beta-Hydrolases"/>
    <property type="match status" value="1"/>
</dbReference>
<evidence type="ECO:0000313" key="2">
    <source>
        <dbReference type="EMBL" id="SFO41222.1"/>
    </source>
</evidence>
<keyword evidence="3" id="KW-1185">Reference proteome</keyword>
<dbReference type="GO" id="GO:0016787">
    <property type="term" value="F:hydrolase activity"/>
    <property type="evidence" value="ECO:0007669"/>
    <property type="project" value="UniProtKB-KW"/>
</dbReference>
<gene>
    <name evidence="2" type="ORF">SAMN04489757_1242</name>
</gene>